<gene>
    <name evidence="1" type="ORF">COLO4_37450</name>
</gene>
<evidence type="ECO:0000313" key="2">
    <source>
        <dbReference type="Proteomes" id="UP000187203"/>
    </source>
</evidence>
<dbReference type="AlphaFoldDB" id="A0A1R3G1L5"/>
<sequence length="57" mass="6301">MSQGLLALRVEFLFSPPRNFERGHVGWCSRGCAELAYGVHLGVNQWLPHHGNGNVNA</sequence>
<reference evidence="2" key="1">
    <citation type="submission" date="2013-09" db="EMBL/GenBank/DDBJ databases">
        <title>Corchorus olitorius genome sequencing.</title>
        <authorList>
            <person name="Alam M."/>
            <person name="Haque M.S."/>
            <person name="Islam M.S."/>
            <person name="Emdad E.M."/>
            <person name="Islam M.M."/>
            <person name="Ahmed B."/>
            <person name="Halim A."/>
            <person name="Hossen Q.M.M."/>
            <person name="Hossain M.Z."/>
            <person name="Ahmed R."/>
            <person name="Khan M.M."/>
            <person name="Islam R."/>
            <person name="Rashid M.M."/>
            <person name="Khan S.A."/>
            <person name="Rahman M.S."/>
            <person name="Alam M."/>
            <person name="Yahiya A.S."/>
            <person name="Khan M.S."/>
            <person name="Azam M.S."/>
            <person name="Haque T."/>
            <person name="Lashkar M.Z.H."/>
            <person name="Akhand A.I."/>
            <person name="Morshed G."/>
            <person name="Roy S."/>
            <person name="Uddin K.S."/>
            <person name="Rabeya T."/>
            <person name="Hossain A.S."/>
            <person name="Chowdhury A."/>
            <person name="Snigdha A.R."/>
            <person name="Mortoza M.S."/>
            <person name="Matin S.A."/>
            <person name="Hoque S.M.E."/>
            <person name="Islam M.K."/>
            <person name="Roy D.K."/>
            <person name="Haider R."/>
            <person name="Moosa M.M."/>
            <person name="Elias S.M."/>
            <person name="Hasan A.M."/>
            <person name="Jahan S."/>
            <person name="Shafiuddin M."/>
            <person name="Mahmood N."/>
            <person name="Shommy N.S."/>
        </authorList>
    </citation>
    <scope>NUCLEOTIDE SEQUENCE [LARGE SCALE GENOMIC DNA]</scope>
    <source>
        <strain evidence="2">cv. O-4</strain>
    </source>
</reference>
<evidence type="ECO:0000313" key="1">
    <source>
        <dbReference type="EMBL" id="OMO51955.1"/>
    </source>
</evidence>
<proteinExistence type="predicted"/>
<dbReference type="EMBL" id="AWUE01023986">
    <property type="protein sequence ID" value="OMO51955.1"/>
    <property type="molecule type" value="Genomic_DNA"/>
</dbReference>
<name>A0A1R3G1L5_9ROSI</name>
<accession>A0A1R3G1L5</accession>
<organism evidence="1 2">
    <name type="scientific">Corchorus olitorius</name>
    <dbReference type="NCBI Taxonomy" id="93759"/>
    <lineage>
        <taxon>Eukaryota</taxon>
        <taxon>Viridiplantae</taxon>
        <taxon>Streptophyta</taxon>
        <taxon>Embryophyta</taxon>
        <taxon>Tracheophyta</taxon>
        <taxon>Spermatophyta</taxon>
        <taxon>Magnoliopsida</taxon>
        <taxon>eudicotyledons</taxon>
        <taxon>Gunneridae</taxon>
        <taxon>Pentapetalae</taxon>
        <taxon>rosids</taxon>
        <taxon>malvids</taxon>
        <taxon>Malvales</taxon>
        <taxon>Malvaceae</taxon>
        <taxon>Grewioideae</taxon>
        <taxon>Apeibeae</taxon>
        <taxon>Corchorus</taxon>
    </lineage>
</organism>
<protein>
    <submittedName>
        <fullName evidence="1">Uncharacterized protein</fullName>
    </submittedName>
</protein>
<keyword evidence="2" id="KW-1185">Reference proteome</keyword>
<comment type="caution">
    <text evidence="1">The sequence shown here is derived from an EMBL/GenBank/DDBJ whole genome shotgun (WGS) entry which is preliminary data.</text>
</comment>
<dbReference type="Proteomes" id="UP000187203">
    <property type="component" value="Unassembled WGS sequence"/>
</dbReference>